<protein>
    <submittedName>
        <fullName evidence="1">Uncharacterized protein</fullName>
    </submittedName>
</protein>
<comment type="caution">
    <text evidence="1">The sequence shown here is derived from an EMBL/GenBank/DDBJ whole genome shotgun (WGS) entry which is preliminary data.</text>
</comment>
<proteinExistence type="predicted"/>
<reference evidence="1 2" key="1">
    <citation type="submission" date="2024-09" db="EMBL/GenBank/DDBJ databases">
        <title>Itraconazole resistance in Madurella fahalii resulting from another homologue of gene encoding cytochrome P450 14-alpha sterol demethylase (CYP51).</title>
        <authorList>
            <person name="Yoshioka I."/>
            <person name="Fahal A.H."/>
            <person name="Kaneko S."/>
            <person name="Yaguchi T."/>
        </authorList>
    </citation>
    <scope>NUCLEOTIDE SEQUENCE [LARGE SCALE GENOMIC DNA]</scope>
    <source>
        <strain evidence="1 2">IFM 68171</strain>
    </source>
</reference>
<evidence type="ECO:0000313" key="2">
    <source>
        <dbReference type="Proteomes" id="UP001628179"/>
    </source>
</evidence>
<name>A0ABQ0G6W1_9PEZI</name>
<organism evidence="1 2">
    <name type="scientific">Madurella fahalii</name>
    <dbReference type="NCBI Taxonomy" id="1157608"/>
    <lineage>
        <taxon>Eukaryota</taxon>
        <taxon>Fungi</taxon>
        <taxon>Dikarya</taxon>
        <taxon>Ascomycota</taxon>
        <taxon>Pezizomycotina</taxon>
        <taxon>Sordariomycetes</taxon>
        <taxon>Sordariomycetidae</taxon>
        <taxon>Sordariales</taxon>
        <taxon>Sordariales incertae sedis</taxon>
        <taxon>Madurella</taxon>
    </lineage>
</organism>
<dbReference type="EMBL" id="BAAFSV010000002">
    <property type="protein sequence ID" value="GAB1313498.1"/>
    <property type="molecule type" value="Genomic_DNA"/>
</dbReference>
<dbReference type="GeneID" id="98174452"/>
<gene>
    <name evidence="1" type="ORF">MFIFM68171_03708</name>
</gene>
<keyword evidence="2" id="KW-1185">Reference proteome</keyword>
<dbReference type="Proteomes" id="UP001628179">
    <property type="component" value="Unassembled WGS sequence"/>
</dbReference>
<accession>A0ABQ0G6W1</accession>
<evidence type="ECO:0000313" key="1">
    <source>
        <dbReference type="EMBL" id="GAB1313498.1"/>
    </source>
</evidence>
<sequence>MYPAPTSATFFGSVSMSKKPSLFVPYSAPGICGGTVGLPPTATKIRFALTTALVPSSSVTSTWLRDSSFAQPCTYSTLSLVRLRS</sequence>
<dbReference type="RefSeq" id="XP_070915230.1">
    <property type="nucleotide sequence ID" value="XM_071059129.1"/>
</dbReference>